<dbReference type="EMBL" id="GL385396">
    <property type="protein sequence ID" value="EJT78829.1"/>
    <property type="molecule type" value="Genomic_DNA"/>
</dbReference>
<reference evidence="2" key="4">
    <citation type="journal article" date="2015" name="G3 (Bethesda)">
        <title>Genome sequences of three phytopathogenic species of the Magnaporthaceae family of fungi.</title>
        <authorList>
            <person name="Okagaki L.H."/>
            <person name="Nunes C.C."/>
            <person name="Sailsbery J."/>
            <person name="Clay B."/>
            <person name="Brown D."/>
            <person name="John T."/>
            <person name="Oh Y."/>
            <person name="Young N."/>
            <person name="Fitzgerald M."/>
            <person name="Haas B.J."/>
            <person name="Zeng Q."/>
            <person name="Young S."/>
            <person name="Adiconis X."/>
            <person name="Fan L."/>
            <person name="Levin J.Z."/>
            <person name="Mitchell T.K."/>
            <person name="Okubara P.A."/>
            <person name="Farman M.L."/>
            <person name="Kohn L.M."/>
            <person name="Birren B."/>
            <person name="Ma L.-J."/>
            <person name="Dean R.A."/>
        </authorList>
    </citation>
    <scope>NUCLEOTIDE SEQUENCE</scope>
    <source>
        <strain evidence="2">R3-111a-1</strain>
    </source>
</reference>
<organism evidence="1">
    <name type="scientific">Gaeumannomyces tritici (strain R3-111a-1)</name>
    <name type="common">Wheat and barley take-all root rot fungus</name>
    <name type="synonym">Gaeumannomyces graminis var. tritici</name>
    <dbReference type="NCBI Taxonomy" id="644352"/>
    <lineage>
        <taxon>Eukaryota</taxon>
        <taxon>Fungi</taxon>
        <taxon>Dikarya</taxon>
        <taxon>Ascomycota</taxon>
        <taxon>Pezizomycotina</taxon>
        <taxon>Sordariomycetes</taxon>
        <taxon>Sordariomycetidae</taxon>
        <taxon>Magnaporthales</taxon>
        <taxon>Magnaporthaceae</taxon>
        <taxon>Gaeumannomyces</taxon>
    </lineage>
</organism>
<dbReference type="EnsemblFungi" id="EJT78829">
    <property type="protein sequence ID" value="EJT78829"/>
    <property type="gene ID" value="GGTG_03925"/>
</dbReference>
<gene>
    <name evidence="2" type="primary">20344383</name>
    <name evidence="1" type="ORF">GGTG_03925</name>
</gene>
<dbReference type="RefSeq" id="XP_009219974.1">
    <property type="nucleotide sequence ID" value="XM_009221710.1"/>
</dbReference>
<dbReference type="VEuPathDB" id="FungiDB:GGTG_03925"/>
<reference evidence="2" key="5">
    <citation type="submission" date="2018-04" db="UniProtKB">
        <authorList>
            <consortium name="EnsemblFungi"/>
        </authorList>
    </citation>
    <scope>IDENTIFICATION</scope>
    <source>
        <strain evidence="2">R3-111a-1</strain>
    </source>
</reference>
<name>J3NRM3_GAET3</name>
<evidence type="ECO:0000313" key="2">
    <source>
        <dbReference type="EnsemblFungi" id="EJT78829"/>
    </source>
</evidence>
<dbReference type="HOGENOM" id="CLU_1875564_0_0_1"/>
<accession>J3NRM3</accession>
<reference evidence="3" key="1">
    <citation type="submission" date="2010-07" db="EMBL/GenBank/DDBJ databases">
        <title>The genome sequence of Gaeumannomyces graminis var. tritici strain R3-111a-1.</title>
        <authorList>
            <consortium name="The Broad Institute Genome Sequencing Platform"/>
            <person name="Ma L.-J."/>
            <person name="Dead R."/>
            <person name="Young S."/>
            <person name="Zeng Q."/>
            <person name="Koehrsen M."/>
            <person name="Alvarado L."/>
            <person name="Berlin A."/>
            <person name="Chapman S.B."/>
            <person name="Chen Z."/>
            <person name="Freedman E."/>
            <person name="Gellesch M."/>
            <person name="Goldberg J."/>
            <person name="Griggs A."/>
            <person name="Gujja S."/>
            <person name="Heilman E.R."/>
            <person name="Heiman D."/>
            <person name="Hepburn T."/>
            <person name="Howarth C."/>
            <person name="Jen D."/>
            <person name="Larson L."/>
            <person name="Mehta T."/>
            <person name="Neiman D."/>
            <person name="Pearson M."/>
            <person name="Roberts A."/>
            <person name="Saif S."/>
            <person name="Shea T."/>
            <person name="Shenoy N."/>
            <person name="Sisk P."/>
            <person name="Stolte C."/>
            <person name="Sykes S."/>
            <person name="Walk T."/>
            <person name="White J."/>
            <person name="Yandava C."/>
            <person name="Haas B."/>
            <person name="Nusbaum C."/>
            <person name="Birren B."/>
        </authorList>
    </citation>
    <scope>NUCLEOTIDE SEQUENCE [LARGE SCALE GENOMIC DNA]</scope>
    <source>
        <strain evidence="3">R3-111a-1</strain>
    </source>
</reference>
<proteinExistence type="predicted"/>
<reference evidence="1" key="3">
    <citation type="submission" date="2010-09" db="EMBL/GenBank/DDBJ databases">
        <title>Annotation of Gaeumannomyces graminis var. tritici R3-111a-1.</title>
        <authorList>
            <consortium name="The Broad Institute Genome Sequencing Platform"/>
            <person name="Ma L.-J."/>
            <person name="Dead R."/>
            <person name="Young S.K."/>
            <person name="Zeng Q."/>
            <person name="Gargeya S."/>
            <person name="Fitzgerald M."/>
            <person name="Haas B."/>
            <person name="Abouelleil A."/>
            <person name="Alvarado L."/>
            <person name="Arachchi H.M."/>
            <person name="Berlin A."/>
            <person name="Brown A."/>
            <person name="Chapman S.B."/>
            <person name="Chen Z."/>
            <person name="Dunbar C."/>
            <person name="Freedman E."/>
            <person name="Gearin G."/>
            <person name="Gellesch M."/>
            <person name="Goldberg J."/>
            <person name="Griggs A."/>
            <person name="Gujja S."/>
            <person name="Heiman D."/>
            <person name="Howarth C."/>
            <person name="Larson L."/>
            <person name="Lui A."/>
            <person name="MacDonald P.J.P."/>
            <person name="Mehta T."/>
            <person name="Montmayeur A."/>
            <person name="Murphy C."/>
            <person name="Neiman D."/>
            <person name="Pearson M."/>
            <person name="Priest M."/>
            <person name="Roberts A."/>
            <person name="Saif S."/>
            <person name="Shea T."/>
            <person name="Shenoy N."/>
            <person name="Sisk P."/>
            <person name="Stolte C."/>
            <person name="Sykes S."/>
            <person name="Yandava C."/>
            <person name="Wortman J."/>
            <person name="Nusbaum C."/>
            <person name="Birren B."/>
        </authorList>
    </citation>
    <scope>NUCLEOTIDE SEQUENCE</scope>
    <source>
        <strain evidence="1">R3-111a-1</strain>
    </source>
</reference>
<evidence type="ECO:0000313" key="3">
    <source>
        <dbReference type="Proteomes" id="UP000006039"/>
    </source>
</evidence>
<evidence type="ECO:0000313" key="1">
    <source>
        <dbReference type="EMBL" id="EJT78829.1"/>
    </source>
</evidence>
<sequence>MPGTDFLPKCRLPAPDPAVSTPGSQRAVISWRTAVACSWSRTGSAHAYVHSPAIDLASAGCVYERESLGGSDRDGLSPRAAAPGLSLVRCGAAAPTGTALPLKTAGGDENKVARLLDVDTSCKLASGHSFAGTWGR</sequence>
<dbReference type="GeneID" id="20344383"/>
<reference evidence="1" key="2">
    <citation type="submission" date="2010-07" db="EMBL/GenBank/DDBJ databases">
        <authorList>
            <consortium name="The Broad Institute Genome Sequencing Platform"/>
            <consortium name="Broad Institute Genome Sequencing Center for Infectious Disease"/>
            <person name="Ma L.-J."/>
            <person name="Dead R."/>
            <person name="Young S."/>
            <person name="Zeng Q."/>
            <person name="Koehrsen M."/>
            <person name="Alvarado L."/>
            <person name="Berlin A."/>
            <person name="Chapman S.B."/>
            <person name="Chen Z."/>
            <person name="Freedman E."/>
            <person name="Gellesch M."/>
            <person name="Goldberg J."/>
            <person name="Griggs A."/>
            <person name="Gujja S."/>
            <person name="Heilman E.R."/>
            <person name="Heiman D."/>
            <person name="Hepburn T."/>
            <person name="Howarth C."/>
            <person name="Jen D."/>
            <person name="Larson L."/>
            <person name="Mehta T."/>
            <person name="Neiman D."/>
            <person name="Pearson M."/>
            <person name="Roberts A."/>
            <person name="Saif S."/>
            <person name="Shea T."/>
            <person name="Shenoy N."/>
            <person name="Sisk P."/>
            <person name="Stolte C."/>
            <person name="Sykes S."/>
            <person name="Walk T."/>
            <person name="White J."/>
            <person name="Yandava C."/>
            <person name="Haas B."/>
            <person name="Nusbaum C."/>
            <person name="Birren B."/>
        </authorList>
    </citation>
    <scope>NUCLEOTIDE SEQUENCE</scope>
    <source>
        <strain evidence="1">R3-111a-1</strain>
    </source>
</reference>
<dbReference type="AlphaFoldDB" id="J3NRM3"/>
<dbReference type="Proteomes" id="UP000006039">
    <property type="component" value="Unassembled WGS sequence"/>
</dbReference>
<protein>
    <submittedName>
        <fullName evidence="1 2">Uncharacterized protein</fullName>
    </submittedName>
</protein>
<keyword evidence="3" id="KW-1185">Reference proteome</keyword>